<accession>A0A2P2PKP1</accession>
<sequence length="28" mass="3193">MHLKTNSHLNLLSEGLKQMQIELLGVNM</sequence>
<dbReference type="EMBL" id="GGEC01074771">
    <property type="protein sequence ID" value="MBX55255.1"/>
    <property type="molecule type" value="Transcribed_RNA"/>
</dbReference>
<protein>
    <submittedName>
        <fullName evidence="1">Uncharacterized protein</fullName>
    </submittedName>
</protein>
<proteinExistence type="predicted"/>
<name>A0A2P2PKP1_RHIMU</name>
<evidence type="ECO:0000313" key="1">
    <source>
        <dbReference type="EMBL" id="MBX55255.1"/>
    </source>
</evidence>
<dbReference type="AlphaFoldDB" id="A0A2P2PKP1"/>
<reference evidence="1" key="1">
    <citation type="submission" date="2018-02" db="EMBL/GenBank/DDBJ databases">
        <title>Rhizophora mucronata_Transcriptome.</title>
        <authorList>
            <person name="Meera S.P."/>
            <person name="Sreeshan A."/>
            <person name="Augustine A."/>
        </authorList>
    </citation>
    <scope>NUCLEOTIDE SEQUENCE</scope>
    <source>
        <tissue evidence="1">Leaf</tissue>
    </source>
</reference>
<organism evidence="1">
    <name type="scientific">Rhizophora mucronata</name>
    <name type="common">Asiatic mangrove</name>
    <dbReference type="NCBI Taxonomy" id="61149"/>
    <lineage>
        <taxon>Eukaryota</taxon>
        <taxon>Viridiplantae</taxon>
        <taxon>Streptophyta</taxon>
        <taxon>Embryophyta</taxon>
        <taxon>Tracheophyta</taxon>
        <taxon>Spermatophyta</taxon>
        <taxon>Magnoliopsida</taxon>
        <taxon>eudicotyledons</taxon>
        <taxon>Gunneridae</taxon>
        <taxon>Pentapetalae</taxon>
        <taxon>rosids</taxon>
        <taxon>fabids</taxon>
        <taxon>Malpighiales</taxon>
        <taxon>Rhizophoraceae</taxon>
        <taxon>Rhizophora</taxon>
    </lineage>
</organism>